<proteinExistence type="predicted"/>
<dbReference type="EMBL" id="JACGCM010000859">
    <property type="protein sequence ID" value="KAF6165085.1"/>
    <property type="molecule type" value="Genomic_DNA"/>
</dbReference>
<organism evidence="1 2">
    <name type="scientific">Kingdonia uniflora</name>
    <dbReference type="NCBI Taxonomy" id="39325"/>
    <lineage>
        <taxon>Eukaryota</taxon>
        <taxon>Viridiplantae</taxon>
        <taxon>Streptophyta</taxon>
        <taxon>Embryophyta</taxon>
        <taxon>Tracheophyta</taxon>
        <taxon>Spermatophyta</taxon>
        <taxon>Magnoliopsida</taxon>
        <taxon>Ranunculales</taxon>
        <taxon>Circaeasteraceae</taxon>
        <taxon>Kingdonia</taxon>
    </lineage>
</organism>
<evidence type="ECO:0000313" key="2">
    <source>
        <dbReference type="Proteomes" id="UP000541444"/>
    </source>
</evidence>
<evidence type="ECO:0000313" key="1">
    <source>
        <dbReference type="EMBL" id="KAF6165085.1"/>
    </source>
</evidence>
<gene>
    <name evidence="1" type="ORF">GIB67_000669</name>
</gene>
<dbReference type="Proteomes" id="UP000541444">
    <property type="component" value="Unassembled WGS sequence"/>
</dbReference>
<accession>A0A7J7ND44</accession>
<comment type="caution">
    <text evidence="1">The sequence shown here is derived from an EMBL/GenBank/DDBJ whole genome shotgun (WGS) entry which is preliminary data.</text>
</comment>
<protein>
    <submittedName>
        <fullName evidence="1">Uncharacterized protein</fullName>
    </submittedName>
</protein>
<dbReference type="AlphaFoldDB" id="A0A7J7ND44"/>
<sequence>MHNNVSIARVQTEMRRLDNLMCSWDSYLEMQQDLEGYEDMPLVVVRWFSQKRVPLYVPNLLNAWYLGEWCSLQARVSTPYILPDYSWTINVNVISPRVVIGRIILPRFAHSMPHETQFTQENMDTSIDPELRFRVVDIDGIDRLLDVPHLSDVPRVPSAGLYHDT</sequence>
<reference evidence="1 2" key="1">
    <citation type="journal article" date="2020" name="IScience">
        <title>Genome Sequencing of the Endangered Kingdonia uniflora (Circaeasteraceae, Ranunculales) Reveals Potential Mechanisms of Evolutionary Specialization.</title>
        <authorList>
            <person name="Sun Y."/>
            <person name="Deng T."/>
            <person name="Zhang A."/>
            <person name="Moore M.J."/>
            <person name="Landis J.B."/>
            <person name="Lin N."/>
            <person name="Zhang H."/>
            <person name="Zhang X."/>
            <person name="Huang J."/>
            <person name="Zhang X."/>
            <person name="Sun H."/>
            <person name="Wang H."/>
        </authorList>
    </citation>
    <scope>NUCLEOTIDE SEQUENCE [LARGE SCALE GENOMIC DNA]</scope>
    <source>
        <strain evidence="1">TB1705</strain>
        <tissue evidence="1">Leaf</tissue>
    </source>
</reference>
<keyword evidence="2" id="KW-1185">Reference proteome</keyword>
<name>A0A7J7ND44_9MAGN</name>